<feature type="region of interest" description="Disordered" evidence="2">
    <location>
        <begin position="470"/>
        <end position="548"/>
    </location>
</feature>
<keyword evidence="5" id="KW-1185">Reference proteome</keyword>
<feature type="compositionally biased region" description="Low complexity" evidence="2">
    <location>
        <begin position="211"/>
        <end position="226"/>
    </location>
</feature>
<dbReference type="STRING" id="741276.A0A2S5B5D2"/>
<organism evidence="4 5">
    <name type="scientific">Rhodotorula taiwanensis</name>
    <dbReference type="NCBI Taxonomy" id="741276"/>
    <lineage>
        <taxon>Eukaryota</taxon>
        <taxon>Fungi</taxon>
        <taxon>Dikarya</taxon>
        <taxon>Basidiomycota</taxon>
        <taxon>Pucciniomycotina</taxon>
        <taxon>Microbotryomycetes</taxon>
        <taxon>Sporidiobolales</taxon>
        <taxon>Sporidiobolaceae</taxon>
        <taxon>Rhodotorula</taxon>
    </lineage>
</organism>
<feature type="compositionally biased region" description="Low complexity" evidence="2">
    <location>
        <begin position="588"/>
        <end position="611"/>
    </location>
</feature>
<feature type="domain" description="C2H2-type" evidence="3">
    <location>
        <begin position="830"/>
        <end position="857"/>
    </location>
</feature>
<feature type="region of interest" description="Disordered" evidence="2">
    <location>
        <begin position="660"/>
        <end position="787"/>
    </location>
</feature>
<dbReference type="PROSITE" id="PS00028">
    <property type="entry name" value="ZINC_FINGER_C2H2_1"/>
    <property type="match status" value="1"/>
</dbReference>
<dbReference type="GO" id="GO:0008270">
    <property type="term" value="F:zinc ion binding"/>
    <property type="evidence" value="ECO:0007669"/>
    <property type="project" value="UniProtKB-KW"/>
</dbReference>
<keyword evidence="1" id="KW-0862">Zinc</keyword>
<reference evidence="4 5" key="1">
    <citation type="journal article" date="2018" name="Front. Microbiol.">
        <title>Prospects for Fungal Bioremediation of Acidic Radioactive Waste Sites: Characterization and Genome Sequence of Rhodotorula taiwanensis MD1149.</title>
        <authorList>
            <person name="Tkavc R."/>
            <person name="Matrosova V.Y."/>
            <person name="Grichenko O.E."/>
            <person name="Gostincar C."/>
            <person name="Volpe R.P."/>
            <person name="Klimenkova P."/>
            <person name="Gaidamakova E.K."/>
            <person name="Zhou C.E."/>
            <person name="Stewart B.J."/>
            <person name="Lyman M.G."/>
            <person name="Malfatti S.A."/>
            <person name="Rubinfeld B."/>
            <person name="Courtot M."/>
            <person name="Singh J."/>
            <person name="Dalgard C.L."/>
            <person name="Hamilton T."/>
            <person name="Frey K.G."/>
            <person name="Gunde-Cimerman N."/>
            <person name="Dugan L."/>
            <person name="Daly M.J."/>
        </authorList>
    </citation>
    <scope>NUCLEOTIDE SEQUENCE [LARGE SCALE GENOMIC DNA]</scope>
    <source>
        <strain evidence="4 5">MD1149</strain>
    </source>
</reference>
<dbReference type="Gene3D" id="3.30.160.60">
    <property type="entry name" value="Classic Zinc Finger"/>
    <property type="match status" value="1"/>
</dbReference>
<dbReference type="OrthoDB" id="8922241at2759"/>
<feature type="compositionally biased region" description="Low complexity" evidence="2">
    <location>
        <begin position="155"/>
        <end position="182"/>
    </location>
</feature>
<feature type="compositionally biased region" description="Low complexity" evidence="2">
    <location>
        <begin position="743"/>
        <end position="756"/>
    </location>
</feature>
<keyword evidence="1" id="KW-0863">Zinc-finger</keyword>
<dbReference type="InterPro" id="IPR013087">
    <property type="entry name" value="Znf_C2H2_type"/>
</dbReference>
<accession>A0A2S5B5D2</accession>
<feature type="region of interest" description="Disordered" evidence="2">
    <location>
        <begin position="403"/>
        <end position="447"/>
    </location>
</feature>
<feature type="region of interest" description="Disordered" evidence="2">
    <location>
        <begin position="1"/>
        <end position="240"/>
    </location>
</feature>
<dbReference type="Proteomes" id="UP000237144">
    <property type="component" value="Unassembled WGS sequence"/>
</dbReference>
<dbReference type="AlphaFoldDB" id="A0A2S5B5D2"/>
<feature type="compositionally biased region" description="Acidic residues" evidence="2">
    <location>
        <begin position="688"/>
        <end position="697"/>
    </location>
</feature>
<dbReference type="EMBL" id="PJQD01000064">
    <property type="protein sequence ID" value="POY71945.1"/>
    <property type="molecule type" value="Genomic_DNA"/>
</dbReference>
<feature type="compositionally biased region" description="Pro residues" evidence="2">
    <location>
        <begin position="1"/>
        <end position="22"/>
    </location>
</feature>
<feature type="compositionally biased region" description="Basic residues" evidence="2">
    <location>
        <begin position="675"/>
        <end position="684"/>
    </location>
</feature>
<evidence type="ECO:0000256" key="1">
    <source>
        <dbReference type="PROSITE-ProRule" id="PRU00042"/>
    </source>
</evidence>
<feature type="compositionally biased region" description="Basic residues" evidence="2">
    <location>
        <begin position="434"/>
        <end position="443"/>
    </location>
</feature>
<name>A0A2S5B5D2_9BASI</name>
<feature type="compositionally biased region" description="Low complexity" evidence="2">
    <location>
        <begin position="621"/>
        <end position="641"/>
    </location>
</feature>
<feature type="compositionally biased region" description="Low complexity" evidence="2">
    <location>
        <begin position="700"/>
        <end position="711"/>
    </location>
</feature>
<evidence type="ECO:0000313" key="4">
    <source>
        <dbReference type="EMBL" id="POY71945.1"/>
    </source>
</evidence>
<dbReference type="SUPFAM" id="SSF57667">
    <property type="entry name" value="beta-beta-alpha zinc fingers"/>
    <property type="match status" value="1"/>
</dbReference>
<keyword evidence="1" id="KW-0479">Metal-binding</keyword>
<dbReference type="Pfam" id="PF00096">
    <property type="entry name" value="zf-C2H2"/>
    <property type="match status" value="1"/>
</dbReference>
<feature type="compositionally biased region" description="Basic and acidic residues" evidence="2">
    <location>
        <begin position="527"/>
        <end position="542"/>
    </location>
</feature>
<feature type="compositionally biased region" description="Low complexity" evidence="2">
    <location>
        <begin position="774"/>
        <end position="785"/>
    </location>
</feature>
<feature type="compositionally biased region" description="Low complexity" evidence="2">
    <location>
        <begin position="86"/>
        <end position="110"/>
    </location>
</feature>
<protein>
    <recommendedName>
        <fullName evidence="3">C2H2-type domain-containing protein</fullName>
    </recommendedName>
</protein>
<feature type="compositionally biased region" description="Polar residues" evidence="2">
    <location>
        <begin position="356"/>
        <end position="365"/>
    </location>
</feature>
<feature type="region of interest" description="Disordered" evidence="2">
    <location>
        <begin position="586"/>
        <end position="641"/>
    </location>
</feature>
<feature type="compositionally biased region" description="Acidic residues" evidence="2">
    <location>
        <begin position="476"/>
        <end position="498"/>
    </location>
</feature>
<comment type="caution">
    <text evidence="4">The sequence shown here is derived from an EMBL/GenBank/DDBJ whole genome shotgun (WGS) entry which is preliminary data.</text>
</comment>
<evidence type="ECO:0000313" key="5">
    <source>
        <dbReference type="Proteomes" id="UP000237144"/>
    </source>
</evidence>
<proteinExistence type="predicted"/>
<dbReference type="PROSITE" id="PS50157">
    <property type="entry name" value="ZINC_FINGER_C2H2_2"/>
    <property type="match status" value="1"/>
</dbReference>
<sequence>MYSAPPPPTYQHYQPPPQPIQMPAPVGGPSYGLAPPVPPSAINPSSAAIGQPLQGFKQQGMGVGTTAGDFELFGPTMTAPKPIPNASTRQQQQQQRIPIPSSGSSSEASSMGDGDYPPVPELVADSDAPSPRSFSPPSPKFTVSPVRPGLLPHPNRAAAAGSSSSYRSSTSSSSRGSNNGSYRSERASSVPAPECPRPMRRKTQESRDWPSFYSSASSSSSSSVSSLTGAPTPQLGESKPLLVVDEPASFVTPTAASAASANPFDVSSFALSPAQPFYSAFSPPYTDHPLLPSEQSDLLDRVRRDLLDVDLSSIKGPLRALALSSSGGGVMPDYDRETTPTQQLFSPPRNHLLRSPATTASDATVSPQEAFLDYDQVDSRLHGSSSLFASMAPEINTPALSQSTAQLTLSPPGTAPPPVVSAAPTSPRLSTHASTHHHPRRPHPFSVPQNAVTWAEKRSKSGHRVVGSVLVGGDAADNDGDFAGEDDVEEEEEDENDSSDSPVKEEVVPVTRPGFAAPRPAVASDEVPFKSKSEDTAREDVKPFLVGSTPLPPTTMSFNPLLPLEAVTSSIRGGFPGFAPPPPPVTMSAAPLSSASASAPGSGSASAGQSAFQQELARQRGTASPATSATGTGTATPRRAAAATALTGLHGIAAMYDGSAASASSDAGLDVPARRPQRNRKRSRIAMSEEDDYDDDVATAPAQQPRPGFAAAPPPPPPPAAALVTTTQNSSARTSPEPDPESDASYHSSGSSFGGSRRQTGASAPPNKRRRRAQGSASGATGSGSIVCNHLNSDGSTCGVIFRRPYDLARHKETIHGEGLKGEKVKAKEWKCAECGGTFSRKDALLRHGRIRGHSTG</sequence>
<gene>
    <name evidence="4" type="ORF">BMF94_5028</name>
</gene>
<feature type="compositionally biased region" description="Polar residues" evidence="2">
    <location>
        <begin position="724"/>
        <end position="734"/>
    </location>
</feature>
<feature type="region of interest" description="Disordered" evidence="2">
    <location>
        <begin position="338"/>
        <end position="365"/>
    </location>
</feature>
<evidence type="ECO:0000259" key="3">
    <source>
        <dbReference type="PROSITE" id="PS50157"/>
    </source>
</evidence>
<dbReference type="InterPro" id="IPR036236">
    <property type="entry name" value="Znf_C2H2_sf"/>
</dbReference>
<evidence type="ECO:0000256" key="2">
    <source>
        <dbReference type="SAM" id="MobiDB-lite"/>
    </source>
</evidence>